<feature type="transmembrane region" description="Helical" evidence="6">
    <location>
        <begin position="85"/>
        <end position="106"/>
    </location>
</feature>
<dbReference type="PROSITE" id="PS50850">
    <property type="entry name" value="MFS"/>
    <property type="match status" value="1"/>
</dbReference>
<evidence type="ECO:0000256" key="4">
    <source>
        <dbReference type="ARBA" id="ARBA00022989"/>
    </source>
</evidence>
<reference evidence="9" key="1">
    <citation type="journal article" date="2014" name="Nat. Commun.">
        <title>Genomic adaptations of the halophilic Dead Sea filamentous fungus Eurotium rubrum.</title>
        <authorList>
            <person name="Kis-Papo T."/>
            <person name="Weig A.R."/>
            <person name="Riley R."/>
            <person name="Persoh D."/>
            <person name="Salamov A."/>
            <person name="Sun H."/>
            <person name="Lipzen A."/>
            <person name="Wasser S.P."/>
            <person name="Rambold G."/>
            <person name="Grigoriev I.V."/>
            <person name="Nevo E."/>
        </authorList>
    </citation>
    <scope>NUCLEOTIDE SEQUENCE [LARGE SCALE GENOMIC DNA]</scope>
    <source>
        <strain evidence="9">CBS 135680</strain>
    </source>
</reference>
<dbReference type="Pfam" id="PF00083">
    <property type="entry name" value="Sugar_tr"/>
    <property type="match status" value="1"/>
</dbReference>
<dbReference type="HOGENOM" id="CLU_001265_11_0_1"/>
<dbReference type="InterPro" id="IPR050360">
    <property type="entry name" value="MFS_Sugar_Transporters"/>
</dbReference>
<feature type="transmembrane region" description="Helical" evidence="6">
    <location>
        <begin position="300"/>
        <end position="323"/>
    </location>
</feature>
<dbReference type="Gene3D" id="1.20.1250.20">
    <property type="entry name" value="MFS general substrate transporter like domains"/>
    <property type="match status" value="1"/>
</dbReference>
<organism evidence="8 9">
    <name type="scientific">Aspergillus ruber (strain CBS 135680)</name>
    <dbReference type="NCBI Taxonomy" id="1388766"/>
    <lineage>
        <taxon>Eukaryota</taxon>
        <taxon>Fungi</taxon>
        <taxon>Dikarya</taxon>
        <taxon>Ascomycota</taxon>
        <taxon>Pezizomycotina</taxon>
        <taxon>Eurotiomycetes</taxon>
        <taxon>Eurotiomycetidae</taxon>
        <taxon>Eurotiales</taxon>
        <taxon>Aspergillaceae</taxon>
        <taxon>Aspergillus</taxon>
        <taxon>Aspergillus subgen. Aspergillus</taxon>
    </lineage>
</organism>
<evidence type="ECO:0000256" key="6">
    <source>
        <dbReference type="SAM" id="Phobius"/>
    </source>
</evidence>
<feature type="transmembrane region" description="Helical" evidence="6">
    <location>
        <begin position="147"/>
        <end position="170"/>
    </location>
</feature>
<feature type="transmembrane region" description="Helical" evidence="6">
    <location>
        <begin position="364"/>
        <end position="385"/>
    </location>
</feature>
<gene>
    <name evidence="8" type="ORF">EURHEDRAFT_163024</name>
</gene>
<dbReference type="PANTHER" id="PTHR48022:SF41">
    <property type="entry name" value="MAJOR FACILITATOR SUPERFAMILY (MFS) PROFILE DOMAIN-CONTAINING PROTEIN"/>
    <property type="match status" value="1"/>
</dbReference>
<dbReference type="InterPro" id="IPR005829">
    <property type="entry name" value="Sugar_transporter_CS"/>
</dbReference>
<keyword evidence="4 6" id="KW-1133">Transmembrane helix</keyword>
<evidence type="ECO:0000313" key="9">
    <source>
        <dbReference type="Proteomes" id="UP000019804"/>
    </source>
</evidence>
<sequence length="516" mass="56714">MEPSPPEDKKRSHIESSEIEPNIAEETLRDSISLYPKIVFYCIGLSSSFLLSGYDTVIVGTVTAIPRFQQDFGEPFEDRHIIPSVWMSLWSALGFIGSIIGAAAAGPWQDRSGRRWPLAWGSLISAAAIAILYVSNVPVDINTRRGVFLFGKIVQGFAIGVVTAVTQTYISETVPTSLRGPTMALFPTFTQLGQLVGAIAIYVSSRDTSSKSYLVSLASQWPFSAVPFAMALLIPESPAYLVRRDKSAAALRSERRLHISKIDVEEVVEQLQQSIGLDRAWAQEVTYRDCFRGANARRTLIVVFSMVIPVLFGLPLLSNASYYLQVVGMSDQYSLVFLILGIGLGLLSNGIGVWMASRIGRRPLTLSSLGVTTVLWLSMGIAGCWNSVVTIWYTAVTLMMIIIICSLGAWPASYAIAGETSSLRLRAKTQGLGILFHNLANIIFNLVLPYIYNPDSGNLRAMTGFVYAGFCVIAVAGTWFWVPEMKGRSVGEIDAMFELRIRTRDFVRTRIKGGFL</sequence>
<feature type="transmembrane region" description="Helical" evidence="6">
    <location>
        <begin position="431"/>
        <end position="452"/>
    </location>
</feature>
<evidence type="ECO:0000313" key="8">
    <source>
        <dbReference type="EMBL" id="EYE93028.1"/>
    </source>
</evidence>
<feature type="transmembrane region" description="Helical" evidence="6">
    <location>
        <begin position="391"/>
        <end position="410"/>
    </location>
</feature>
<dbReference type="GeneID" id="63692934"/>
<protein>
    <submittedName>
        <fullName evidence="8">MFS general substrate transporter</fullName>
    </submittedName>
</protein>
<feature type="transmembrane region" description="Helical" evidence="6">
    <location>
        <begin position="118"/>
        <end position="135"/>
    </location>
</feature>
<dbReference type="FunFam" id="1.20.1250.20:FF:000078">
    <property type="entry name" value="MFS maltose transporter, putative"/>
    <property type="match status" value="1"/>
</dbReference>
<dbReference type="Proteomes" id="UP000019804">
    <property type="component" value="Unassembled WGS sequence"/>
</dbReference>
<dbReference type="SUPFAM" id="SSF103473">
    <property type="entry name" value="MFS general substrate transporter"/>
    <property type="match status" value="1"/>
</dbReference>
<keyword evidence="3 6" id="KW-0812">Transmembrane</keyword>
<dbReference type="STRING" id="1388766.A0A017S7P1"/>
<accession>A0A017S7P1</accession>
<feature type="transmembrane region" description="Helical" evidence="6">
    <location>
        <begin position="335"/>
        <end position="357"/>
    </location>
</feature>
<feature type="transmembrane region" description="Helical" evidence="6">
    <location>
        <begin position="464"/>
        <end position="482"/>
    </location>
</feature>
<evidence type="ECO:0000256" key="1">
    <source>
        <dbReference type="ARBA" id="ARBA00004141"/>
    </source>
</evidence>
<dbReference type="EMBL" id="KK088433">
    <property type="protein sequence ID" value="EYE93028.1"/>
    <property type="molecule type" value="Genomic_DNA"/>
</dbReference>
<keyword evidence="5 6" id="KW-0472">Membrane</keyword>
<dbReference type="OrthoDB" id="6612291at2759"/>
<comment type="similarity">
    <text evidence="2">Belongs to the major facilitator superfamily. Sugar transporter (TC 2.A.1.1) family.</text>
</comment>
<keyword evidence="9" id="KW-1185">Reference proteome</keyword>
<dbReference type="AlphaFoldDB" id="A0A017S7P1"/>
<dbReference type="GO" id="GO:0016020">
    <property type="term" value="C:membrane"/>
    <property type="evidence" value="ECO:0007669"/>
    <property type="project" value="UniProtKB-SubCell"/>
</dbReference>
<comment type="subcellular location">
    <subcellularLocation>
        <location evidence="1">Membrane</location>
        <topology evidence="1">Multi-pass membrane protein</topology>
    </subcellularLocation>
</comment>
<evidence type="ECO:0000256" key="2">
    <source>
        <dbReference type="ARBA" id="ARBA00010992"/>
    </source>
</evidence>
<name>A0A017S7P1_ASPRC</name>
<dbReference type="GO" id="GO:0005351">
    <property type="term" value="F:carbohydrate:proton symporter activity"/>
    <property type="evidence" value="ECO:0007669"/>
    <property type="project" value="TreeGrafter"/>
</dbReference>
<feature type="domain" description="Major facilitator superfamily (MFS) profile" evidence="7">
    <location>
        <begin position="41"/>
        <end position="486"/>
    </location>
</feature>
<feature type="transmembrane region" description="Helical" evidence="6">
    <location>
        <begin position="38"/>
        <end position="65"/>
    </location>
</feature>
<dbReference type="RefSeq" id="XP_040636716.1">
    <property type="nucleotide sequence ID" value="XM_040777810.1"/>
</dbReference>
<feature type="transmembrane region" description="Helical" evidence="6">
    <location>
        <begin position="182"/>
        <end position="203"/>
    </location>
</feature>
<dbReference type="PROSITE" id="PS00217">
    <property type="entry name" value="SUGAR_TRANSPORT_2"/>
    <property type="match status" value="1"/>
</dbReference>
<dbReference type="InterPro" id="IPR020846">
    <property type="entry name" value="MFS_dom"/>
</dbReference>
<dbReference type="PANTHER" id="PTHR48022">
    <property type="entry name" value="PLASTIDIC GLUCOSE TRANSPORTER 4"/>
    <property type="match status" value="1"/>
</dbReference>
<evidence type="ECO:0000256" key="5">
    <source>
        <dbReference type="ARBA" id="ARBA00023136"/>
    </source>
</evidence>
<evidence type="ECO:0000259" key="7">
    <source>
        <dbReference type="PROSITE" id="PS50850"/>
    </source>
</evidence>
<dbReference type="InterPro" id="IPR036259">
    <property type="entry name" value="MFS_trans_sf"/>
</dbReference>
<proteinExistence type="inferred from homology"/>
<dbReference type="InterPro" id="IPR005828">
    <property type="entry name" value="MFS_sugar_transport-like"/>
</dbReference>
<evidence type="ECO:0000256" key="3">
    <source>
        <dbReference type="ARBA" id="ARBA00022692"/>
    </source>
</evidence>